<dbReference type="Pfam" id="PF03547">
    <property type="entry name" value="Mem_trans"/>
    <property type="match status" value="1"/>
</dbReference>
<reference evidence="9 10" key="1">
    <citation type="submission" date="2014-01" db="EMBL/GenBank/DDBJ databases">
        <title>Genome sequence determination for a cystic fibrosis isolate, Inquilinus limosus.</title>
        <authorList>
            <person name="Pino M."/>
            <person name="Di Conza J."/>
            <person name="Gutkind G."/>
        </authorList>
    </citation>
    <scope>NUCLEOTIDE SEQUENCE [LARGE SCALE GENOMIC DNA]</scope>
    <source>
        <strain evidence="9 10">MP06</strain>
    </source>
</reference>
<evidence type="ECO:0000256" key="3">
    <source>
        <dbReference type="ARBA" id="ARBA00022448"/>
    </source>
</evidence>
<dbReference type="EMBL" id="JANX01000072">
    <property type="protein sequence ID" value="KGM34737.1"/>
    <property type="molecule type" value="Genomic_DNA"/>
</dbReference>
<keyword evidence="4" id="KW-1003">Cell membrane</keyword>
<feature type="transmembrane region" description="Helical" evidence="8">
    <location>
        <begin position="128"/>
        <end position="147"/>
    </location>
</feature>
<accession>A0A0A0DCK7</accession>
<gene>
    <name evidence="9" type="ORF">P409_08545</name>
</gene>
<evidence type="ECO:0000256" key="4">
    <source>
        <dbReference type="ARBA" id="ARBA00022475"/>
    </source>
</evidence>
<feature type="transmembrane region" description="Helical" evidence="8">
    <location>
        <begin position="65"/>
        <end position="87"/>
    </location>
</feature>
<dbReference type="OrthoDB" id="9810457at2"/>
<evidence type="ECO:0000256" key="5">
    <source>
        <dbReference type="ARBA" id="ARBA00022692"/>
    </source>
</evidence>
<sequence>MQAVIDVALPVFGVIFIGFFTGRIRLLGRAQSEALNAFVYWIALPALLFLAMARTPVAGILNLNFIGAFLGGILAVWLLGSILGALVHRADAGEATMQGMNAGFSNTGYMGIPLFAAAFGPARGLPPASLATVIMSVACVGLAVVALELTGSRGRGVLPALRDVAVALLKNPLVVAPVLGVLWSWAGLAVPAPLATLLSLLGAAASPCALFAIGLFMAGQTLRTGLGEVGWITVLKLIWQPLITWGLAATVFPMDPFWTASAVILAALPTGALTFVVAQRYGVYVERTSAVILVSTVVSVLTLSLLLAITAPQFAPG</sequence>
<evidence type="ECO:0000256" key="8">
    <source>
        <dbReference type="SAM" id="Phobius"/>
    </source>
</evidence>
<feature type="transmembrane region" description="Helical" evidence="8">
    <location>
        <begin position="34"/>
        <end position="53"/>
    </location>
</feature>
<feature type="transmembrane region" description="Helical" evidence="8">
    <location>
        <begin position="168"/>
        <end position="188"/>
    </location>
</feature>
<dbReference type="GO" id="GO:0005886">
    <property type="term" value="C:plasma membrane"/>
    <property type="evidence" value="ECO:0007669"/>
    <property type="project" value="UniProtKB-SubCell"/>
</dbReference>
<dbReference type="Gene3D" id="1.20.1530.20">
    <property type="match status" value="1"/>
</dbReference>
<organism evidence="9 10">
    <name type="scientific">Inquilinus limosus MP06</name>
    <dbReference type="NCBI Taxonomy" id="1398085"/>
    <lineage>
        <taxon>Bacteria</taxon>
        <taxon>Pseudomonadati</taxon>
        <taxon>Pseudomonadota</taxon>
        <taxon>Alphaproteobacteria</taxon>
        <taxon>Rhodospirillales</taxon>
        <taxon>Rhodospirillaceae</taxon>
        <taxon>Inquilinus</taxon>
    </lineage>
</organism>
<evidence type="ECO:0000313" key="9">
    <source>
        <dbReference type="EMBL" id="KGM34737.1"/>
    </source>
</evidence>
<name>A0A0A0DCK7_9PROT</name>
<evidence type="ECO:0000313" key="10">
    <source>
        <dbReference type="Proteomes" id="UP000029995"/>
    </source>
</evidence>
<dbReference type="InterPro" id="IPR038770">
    <property type="entry name" value="Na+/solute_symporter_sf"/>
</dbReference>
<dbReference type="InterPro" id="IPR004776">
    <property type="entry name" value="Mem_transp_PIN-like"/>
</dbReference>
<keyword evidence="6 8" id="KW-1133">Transmembrane helix</keyword>
<feature type="transmembrane region" description="Helical" evidence="8">
    <location>
        <begin position="194"/>
        <end position="217"/>
    </location>
</feature>
<dbReference type="Proteomes" id="UP000029995">
    <property type="component" value="Unassembled WGS sequence"/>
</dbReference>
<feature type="transmembrane region" description="Helical" evidence="8">
    <location>
        <begin position="99"/>
        <end position="122"/>
    </location>
</feature>
<keyword evidence="7 8" id="KW-0472">Membrane</keyword>
<dbReference type="GO" id="GO:0055085">
    <property type="term" value="P:transmembrane transport"/>
    <property type="evidence" value="ECO:0007669"/>
    <property type="project" value="InterPro"/>
</dbReference>
<comment type="caution">
    <text evidence="9">The sequence shown here is derived from an EMBL/GenBank/DDBJ whole genome shotgun (WGS) entry which is preliminary data.</text>
</comment>
<comment type="subcellular location">
    <subcellularLocation>
        <location evidence="1">Cell membrane</location>
        <topology evidence="1">Multi-pass membrane protein</topology>
    </subcellularLocation>
</comment>
<evidence type="ECO:0000256" key="2">
    <source>
        <dbReference type="ARBA" id="ARBA00010145"/>
    </source>
</evidence>
<dbReference type="PANTHER" id="PTHR36838:SF3">
    <property type="entry name" value="TRANSPORTER AUXIN EFFLUX CARRIER EC FAMILY"/>
    <property type="match status" value="1"/>
</dbReference>
<feature type="transmembrane region" description="Helical" evidence="8">
    <location>
        <begin position="6"/>
        <end position="22"/>
    </location>
</feature>
<keyword evidence="3" id="KW-0813">Transport</keyword>
<comment type="similarity">
    <text evidence="2">Belongs to the auxin efflux carrier (TC 2.A.69) family.</text>
</comment>
<protein>
    <submittedName>
        <fullName evidence="9">Transporter</fullName>
    </submittedName>
</protein>
<evidence type="ECO:0000256" key="6">
    <source>
        <dbReference type="ARBA" id="ARBA00022989"/>
    </source>
</evidence>
<feature type="transmembrane region" description="Helical" evidence="8">
    <location>
        <begin position="229"/>
        <end position="251"/>
    </location>
</feature>
<proteinExistence type="inferred from homology"/>
<feature type="transmembrane region" description="Helical" evidence="8">
    <location>
        <begin position="257"/>
        <end position="278"/>
    </location>
</feature>
<keyword evidence="5 8" id="KW-0812">Transmembrane</keyword>
<dbReference type="PANTHER" id="PTHR36838">
    <property type="entry name" value="AUXIN EFFLUX CARRIER FAMILY PROTEIN"/>
    <property type="match status" value="1"/>
</dbReference>
<feature type="transmembrane region" description="Helical" evidence="8">
    <location>
        <begin position="290"/>
        <end position="311"/>
    </location>
</feature>
<evidence type="ECO:0000256" key="1">
    <source>
        <dbReference type="ARBA" id="ARBA00004651"/>
    </source>
</evidence>
<dbReference type="RefSeq" id="WP_034834310.1">
    <property type="nucleotide sequence ID" value="NZ_JANX01000072.1"/>
</dbReference>
<evidence type="ECO:0000256" key="7">
    <source>
        <dbReference type="ARBA" id="ARBA00023136"/>
    </source>
</evidence>
<dbReference type="AlphaFoldDB" id="A0A0A0DCK7"/>